<dbReference type="GO" id="GO:0006606">
    <property type="term" value="P:protein import into nucleus"/>
    <property type="evidence" value="ECO:0007669"/>
    <property type="project" value="TreeGrafter"/>
</dbReference>
<dbReference type="OrthoDB" id="4184458at2759"/>
<dbReference type="PANTHER" id="PTHR24071:SF0">
    <property type="entry name" value="GTP-BINDING NUCLEAR PROTEIN RAN"/>
    <property type="match status" value="1"/>
</dbReference>
<evidence type="ECO:0000313" key="5">
    <source>
        <dbReference type="Proteomes" id="UP000663671"/>
    </source>
</evidence>
<dbReference type="GO" id="GO:0003924">
    <property type="term" value="F:GTPase activity"/>
    <property type="evidence" value="ECO:0007669"/>
    <property type="project" value="InterPro"/>
</dbReference>
<dbReference type="VEuPathDB" id="FungiDB:I7I51_03640"/>
<name>A0A8A1M6Z3_AJECA</name>
<evidence type="ECO:0000256" key="2">
    <source>
        <dbReference type="ARBA" id="ARBA00023134"/>
    </source>
</evidence>
<evidence type="ECO:0000313" key="4">
    <source>
        <dbReference type="EMBL" id="QSS61465.1"/>
    </source>
</evidence>
<organism evidence="4 5">
    <name type="scientific">Ajellomyces capsulatus</name>
    <name type="common">Darling's disease fungus</name>
    <name type="synonym">Histoplasma capsulatum</name>
    <dbReference type="NCBI Taxonomy" id="5037"/>
    <lineage>
        <taxon>Eukaryota</taxon>
        <taxon>Fungi</taxon>
        <taxon>Dikarya</taxon>
        <taxon>Ascomycota</taxon>
        <taxon>Pezizomycotina</taxon>
        <taxon>Eurotiomycetes</taxon>
        <taxon>Eurotiomycetidae</taxon>
        <taxon>Onygenales</taxon>
        <taxon>Ajellomycetaceae</taxon>
        <taxon>Histoplasma</taxon>
    </lineage>
</organism>
<keyword evidence="2" id="KW-0342">GTP-binding</keyword>
<gene>
    <name evidence="4" type="ORF">I7I51_03640</name>
</gene>
<dbReference type="GO" id="GO:0000054">
    <property type="term" value="P:ribosomal subunit export from nucleus"/>
    <property type="evidence" value="ECO:0007669"/>
    <property type="project" value="TreeGrafter"/>
</dbReference>
<accession>A0A8A1M6Z3</accession>
<dbReference type="GO" id="GO:0005525">
    <property type="term" value="F:GTP binding"/>
    <property type="evidence" value="ECO:0007669"/>
    <property type="project" value="UniProtKB-KW"/>
</dbReference>
<evidence type="ECO:0000256" key="3">
    <source>
        <dbReference type="SAM" id="MobiDB-lite"/>
    </source>
</evidence>
<protein>
    <submittedName>
        <fullName evidence="4">Small GTPase RanA</fullName>
    </submittedName>
</protein>
<dbReference type="GO" id="GO:0005737">
    <property type="term" value="C:cytoplasm"/>
    <property type="evidence" value="ECO:0007669"/>
    <property type="project" value="TreeGrafter"/>
</dbReference>
<reference evidence="4" key="1">
    <citation type="submission" date="2021-01" db="EMBL/GenBank/DDBJ databases">
        <title>Chromosome-level genome assembly of a human fungal pathogen reveals clustering of transcriptionally co-regulated genes.</title>
        <authorList>
            <person name="Voorhies M."/>
            <person name="Cohen S."/>
            <person name="Shea T.P."/>
            <person name="Petrus S."/>
            <person name="Munoz J.F."/>
            <person name="Poplawski S."/>
            <person name="Goldman W.E."/>
            <person name="Michael T."/>
            <person name="Cuomo C.A."/>
            <person name="Sil A."/>
            <person name="Beyhan S."/>
        </authorList>
    </citation>
    <scope>NUCLEOTIDE SEQUENCE</scope>
    <source>
        <strain evidence="4">WU24</strain>
    </source>
</reference>
<sequence length="261" mass="28872">MEFPVRTFKVVVVGDGGVGKASLCLMLQVELHIKVFLPGMVRYSDITSGLEAGLQYYDISVKRDFNIKEPFLWLARKLVENAGLVRQPMPPSSTPPNTAEKSCGQEMGPNEDDDLDRESENGHQEDLTENLDEPNVTDVDADTATGICCTRMILIRSNLNSIIAKLSPSSTAKFSLVVTSCRHCLKSLAWSKTSELSRSMLEKSRIYECARKVAGEETVVTLGKTLGNSTVSYVPAQTFKHTKSRMPCLRNPDEWHSAAEI</sequence>
<evidence type="ECO:0000256" key="1">
    <source>
        <dbReference type="ARBA" id="ARBA00022741"/>
    </source>
</evidence>
<dbReference type="PANTHER" id="PTHR24071">
    <property type="entry name" value="RAN GTPASE"/>
    <property type="match status" value="1"/>
</dbReference>
<proteinExistence type="predicted"/>
<dbReference type="AlphaFoldDB" id="A0A8A1M6Z3"/>
<dbReference type="EMBL" id="CP069111">
    <property type="protein sequence ID" value="QSS61465.1"/>
    <property type="molecule type" value="Genomic_DNA"/>
</dbReference>
<keyword evidence="1" id="KW-0547">Nucleotide-binding</keyword>
<dbReference type="InterPro" id="IPR002041">
    <property type="entry name" value="Ran_GTPase"/>
</dbReference>
<feature type="region of interest" description="Disordered" evidence="3">
    <location>
        <begin position="85"/>
        <end position="138"/>
    </location>
</feature>
<dbReference type="Proteomes" id="UP000663671">
    <property type="component" value="Chromosome 5"/>
</dbReference>
<feature type="non-terminal residue" evidence="4">
    <location>
        <position position="261"/>
    </location>
</feature>
<dbReference type="GO" id="GO:0005634">
    <property type="term" value="C:nucleus"/>
    <property type="evidence" value="ECO:0007669"/>
    <property type="project" value="TreeGrafter"/>
</dbReference>